<keyword evidence="3" id="KW-0233">DNA recombination</keyword>
<accession>A0A0F9C1L2</accession>
<gene>
    <name evidence="5" type="ORF">LCGC14_2663040</name>
</gene>
<keyword evidence="2" id="KW-0238">DNA-binding</keyword>
<dbReference type="SMART" id="SM00857">
    <property type="entry name" value="Resolvase"/>
    <property type="match status" value="1"/>
</dbReference>
<sequence length="219" mass="25810">MLENELERLRLFAYCRVSTRMQVEGGNMENQRRSINRFIEQRRYKCEIVQWFEDEGISAFKERPAYERMMERLLEGGADGIIVVRLDRIGRSVKQLSNLIDTLERDDKKFIASEQSIDTTTMEGRLLTHILMTVAQFEVELFKERSREGRERYVDEGGVWGRKKIEIDTNLKKQLIRRYNSGAGTTKLSKFLATHGIEMSPPTVWHRLVEWGVEIRTIY</sequence>
<dbReference type="PROSITE" id="PS51736">
    <property type="entry name" value="RECOMBINASES_3"/>
    <property type="match status" value="1"/>
</dbReference>
<evidence type="ECO:0000256" key="2">
    <source>
        <dbReference type="ARBA" id="ARBA00023125"/>
    </source>
</evidence>
<evidence type="ECO:0000256" key="1">
    <source>
        <dbReference type="ARBA" id="ARBA00022908"/>
    </source>
</evidence>
<dbReference type="PROSITE" id="PS00397">
    <property type="entry name" value="RECOMBINASES_1"/>
    <property type="match status" value="1"/>
</dbReference>
<dbReference type="GO" id="GO:0015074">
    <property type="term" value="P:DNA integration"/>
    <property type="evidence" value="ECO:0007669"/>
    <property type="project" value="UniProtKB-KW"/>
</dbReference>
<dbReference type="InterPro" id="IPR006119">
    <property type="entry name" value="Resolv_N"/>
</dbReference>
<dbReference type="Pfam" id="PF00239">
    <property type="entry name" value="Resolvase"/>
    <property type="match status" value="1"/>
</dbReference>
<dbReference type="InterPro" id="IPR050639">
    <property type="entry name" value="SSR_resolvase"/>
</dbReference>
<proteinExistence type="predicted"/>
<dbReference type="AlphaFoldDB" id="A0A0F9C1L2"/>
<dbReference type="PANTHER" id="PTHR30461:SF2">
    <property type="entry name" value="SERINE RECOMBINASE PINE-RELATED"/>
    <property type="match status" value="1"/>
</dbReference>
<dbReference type="CDD" id="cd00338">
    <property type="entry name" value="Ser_Recombinase"/>
    <property type="match status" value="1"/>
</dbReference>
<feature type="domain" description="Resolvase/invertase-type recombinase catalytic" evidence="4">
    <location>
        <begin position="10"/>
        <end position="157"/>
    </location>
</feature>
<organism evidence="5">
    <name type="scientific">marine sediment metagenome</name>
    <dbReference type="NCBI Taxonomy" id="412755"/>
    <lineage>
        <taxon>unclassified sequences</taxon>
        <taxon>metagenomes</taxon>
        <taxon>ecological metagenomes</taxon>
    </lineage>
</organism>
<dbReference type="SUPFAM" id="SSF53041">
    <property type="entry name" value="Resolvase-like"/>
    <property type="match status" value="1"/>
</dbReference>
<dbReference type="Gene3D" id="3.40.50.1390">
    <property type="entry name" value="Resolvase, N-terminal catalytic domain"/>
    <property type="match status" value="1"/>
</dbReference>
<dbReference type="GO" id="GO:0000150">
    <property type="term" value="F:DNA strand exchange activity"/>
    <property type="evidence" value="ECO:0007669"/>
    <property type="project" value="InterPro"/>
</dbReference>
<name>A0A0F9C1L2_9ZZZZ</name>
<evidence type="ECO:0000256" key="3">
    <source>
        <dbReference type="ARBA" id="ARBA00023172"/>
    </source>
</evidence>
<dbReference type="InterPro" id="IPR036162">
    <property type="entry name" value="Resolvase-like_N_sf"/>
</dbReference>
<comment type="caution">
    <text evidence="5">The sequence shown here is derived from an EMBL/GenBank/DDBJ whole genome shotgun (WGS) entry which is preliminary data.</text>
</comment>
<dbReference type="InterPro" id="IPR006118">
    <property type="entry name" value="Recombinase_CS"/>
</dbReference>
<protein>
    <recommendedName>
        <fullName evidence="4">Resolvase/invertase-type recombinase catalytic domain-containing protein</fullName>
    </recommendedName>
</protein>
<reference evidence="5" key="1">
    <citation type="journal article" date="2015" name="Nature">
        <title>Complex archaea that bridge the gap between prokaryotes and eukaryotes.</title>
        <authorList>
            <person name="Spang A."/>
            <person name="Saw J.H."/>
            <person name="Jorgensen S.L."/>
            <person name="Zaremba-Niedzwiedzka K."/>
            <person name="Martijn J."/>
            <person name="Lind A.E."/>
            <person name="van Eijk R."/>
            <person name="Schleper C."/>
            <person name="Guy L."/>
            <person name="Ettema T.J."/>
        </authorList>
    </citation>
    <scope>NUCLEOTIDE SEQUENCE</scope>
</reference>
<dbReference type="EMBL" id="LAZR01046500">
    <property type="protein sequence ID" value="KKK96409.1"/>
    <property type="molecule type" value="Genomic_DNA"/>
</dbReference>
<dbReference type="GO" id="GO:0003677">
    <property type="term" value="F:DNA binding"/>
    <property type="evidence" value="ECO:0007669"/>
    <property type="project" value="UniProtKB-KW"/>
</dbReference>
<keyword evidence="1" id="KW-0229">DNA integration</keyword>
<evidence type="ECO:0000259" key="4">
    <source>
        <dbReference type="PROSITE" id="PS51736"/>
    </source>
</evidence>
<dbReference type="PANTHER" id="PTHR30461">
    <property type="entry name" value="DNA-INVERTASE FROM LAMBDOID PROPHAGE"/>
    <property type="match status" value="1"/>
</dbReference>
<evidence type="ECO:0000313" key="5">
    <source>
        <dbReference type="EMBL" id="KKK96409.1"/>
    </source>
</evidence>